<keyword evidence="2 5" id="KW-0540">Nuclease</keyword>
<dbReference type="GO" id="GO:0003676">
    <property type="term" value="F:nucleic acid binding"/>
    <property type="evidence" value="ECO:0007669"/>
    <property type="project" value="InterPro"/>
</dbReference>
<dbReference type="EC" id="3.1.11.6" evidence="5"/>
<keyword evidence="4 5" id="KW-0269">Exonuclease</keyword>
<comment type="similarity">
    <text evidence="5 6">Belongs to the XseA family.</text>
</comment>
<evidence type="ECO:0000259" key="9">
    <source>
        <dbReference type="Pfam" id="PF13742"/>
    </source>
</evidence>
<dbReference type="EMBL" id="AP024714">
    <property type="protein sequence ID" value="BCX80794.1"/>
    <property type="molecule type" value="Genomic_DNA"/>
</dbReference>
<evidence type="ECO:0000256" key="7">
    <source>
        <dbReference type="SAM" id="Coils"/>
    </source>
</evidence>
<evidence type="ECO:0000256" key="1">
    <source>
        <dbReference type="ARBA" id="ARBA00022490"/>
    </source>
</evidence>
<dbReference type="HAMAP" id="MF_00378">
    <property type="entry name" value="Exonuc_7_L"/>
    <property type="match status" value="1"/>
</dbReference>
<keyword evidence="3 5" id="KW-0378">Hydrolase</keyword>
<evidence type="ECO:0000256" key="3">
    <source>
        <dbReference type="ARBA" id="ARBA00022801"/>
    </source>
</evidence>
<keyword evidence="1 5" id="KW-0963">Cytoplasm</keyword>
<dbReference type="GO" id="GO:0008855">
    <property type="term" value="F:exodeoxyribonuclease VII activity"/>
    <property type="evidence" value="ECO:0007669"/>
    <property type="project" value="UniProtKB-UniRule"/>
</dbReference>
<reference evidence="11" key="1">
    <citation type="journal article" date="2024" name="Int. J. Syst. Evol. Microbiol.">
        <title>Methylomarinovum tepidoasis sp. nov., a moderately thermophilic methanotroph of the family Methylothermaceae isolated from a deep-sea hydrothermal field.</title>
        <authorList>
            <person name="Hirayama H."/>
            <person name="Takaki Y."/>
            <person name="Abe M."/>
            <person name="Miyazaki M."/>
            <person name="Uematsu K."/>
            <person name="Matsui Y."/>
            <person name="Takai K."/>
        </authorList>
    </citation>
    <scope>NUCLEOTIDE SEQUENCE [LARGE SCALE GENOMIC DNA]</scope>
    <source>
        <strain evidence="11">IT-9</strain>
    </source>
</reference>
<dbReference type="GO" id="GO:0009318">
    <property type="term" value="C:exodeoxyribonuclease VII complex"/>
    <property type="evidence" value="ECO:0007669"/>
    <property type="project" value="UniProtKB-UniRule"/>
</dbReference>
<feature type="domain" description="Exonuclease VII large subunit C-terminal" evidence="8">
    <location>
        <begin position="131"/>
        <end position="445"/>
    </location>
</feature>
<comment type="subcellular location">
    <subcellularLocation>
        <location evidence="5 6">Cytoplasm</location>
    </subcellularLocation>
</comment>
<dbReference type="CDD" id="cd04489">
    <property type="entry name" value="ExoVII_LU_OBF"/>
    <property type="match status" value="1"/>
</dbReference>
<name>A0AAU9C8M9_9GAMM</name>
<feature type="domain" description="OB-fold nucleic acid binding" evidence="9">
    <location>
        <begin position="15"/>
        <end position="108"/>
    </location>
</feature>
<feature type="coiled-coil region" evidence="7">
    <location>
        <begin position="317"/>
        <end position="344"/>
    </location>
</feature>
<dbReference type="GO" id="GO:0005737">
    <property type="term" value="C:cytoplasm"/>
    <property type="evidence" value="ECO:0007669"/>
    <property type="project" value="UniProtKB-SubCell"/>
</dbReference>
<gene>
    <name evidence="5" type="primary">xseA</name>
    <name evidence="10" type="ORF">MIT9_P0370</name>
</gene>
<evidence type="ECO:0000256" key="4">
    <source>
        <dbReference type="ARBA" id="ARBA00022839"/>
    </source>
</evidence>
<dbReference type="Proteomes" id="UP001321825">
    <property type="component" value="Chromosome"/>
</dbReference>
<dbReference type="Pfam" id="PF13742">
    <property type="entry name" value="tRNA_anti_2"/>
    <property type="match status" value="1"/>
</dbReference>
<protein>
    <recommendedName>
        <fullName evidence="5">Exodeoxyribonuclease 7 large subunit</fullName>
        <ecNumber evidence="5">3.1.11.6</ecNumber>
    </recommendedName>
    <alternativeName>
        <fullName evidence="5">Exodeoxyribonuclease VII large subunit</fullName>
        <shortName evidence="5">Exonuclease VII large subunit</shortName>
    </alternativeName>
</protein>
<dbReference type="InterPro" id="IPR003753">
    <property type="entry name" value="Exonuc_VII_L"/>
</dbReference>
<evidence type="ECO:0000259" key="8">
    <source>
        <dbReference type="Pfam" id="PF02601"/>
    </source>
</evidence>
<dbReference type="RefSeq" id="WP_317705743.1">
    <property type="nucleotide sequence ID" value="NZ_AP024714.1"/>
</dbReference>
<sequence>MAAVVDPSHQARDVYSVSRLNREVKWLLADSFPKLWVEGEISNLARPASGHWYFSLKDAKAQVRCAMFRRHNQDLGFVPEDGLQVLVKAQVSLYEPRGDYQLLVETMEPAGDGALRRAFEALKQRLAAEGLFAAEHKRTLPAWPERIGVITSPTGAAIRDVLTVLQRRFAALEVILYPCQVQGEQAGKAIVAALDRANRHGVCDVLLLVRGGGSLEDLWPFNEEQVAREIRASRIPVVTGIGHEIDFTIADFAADHRAPTPSAAAETVSPDGEVVTIQIRRLRERLQRAMRQQLGRLERNTAWLARRLHALHPRRRLSDHAQRLDELEARLLRAQSRYFRERRQRWQVLRHRLLRHPPQQRLQRHRQSLLTLRQRLYQSQAQRLSLARTRLSTLSRALAAVSPLATLERGYALVTDEQGHVLTAADQVRPGDAVEVELARGRLRCRVEKTGH</sequence>
<dbReference type="NCBIfam" id="TIGR00237">
    <property type="entry name" value="xseA"/>
    <property type="match status" value="1"/>
</dbReference>
<accession>A0AAU9C8M9</accession>
<dbReference type="GO" id="GO:0006308">
    <property type="term" value="P:DNA catabolic process"/>
    <property type="evidence" value="ECO:0007669"/>
    <property type="project" value="UniProtKB-UniRule"/>
</dbReference>
<comment type="catalytic activity">
    <reaction evidence="5 6">
        <text>Exonucleolytic cleavage in either 5'- to 3'- or 3'- to 5'-direction to yield nucleoside 5'-phosphates.</text>
        <dbReference type="EC" id="3.1.11.6"/>
    </reaction>
</comment>
<dbReference type="InterPro" id="IPR025824">
    <property type="entry name" value="OB-fold_nuc-bd_dom"/>
</dbReference>
<dbReference type="AlphaFoldDB" id="A0AAU9C8M9"/>
<dbReference type="KEGG" id="mcau:MIT9_P0370"/>
<organism evidence="10 11">
    <name type="scientific">Methylomarinovum caldicuralii</name>
    <dbReference type="NCBI Taxonomy" id="438856"/>
    <lineage>
        <taxon>Bacteria</taxon>
        <taxon>Pseudomonadati</taxon>
        <taxon>Pseudomonadota</taxon>
        <taxon>Gammaproteobacteria</taxon>
        <taxon>Methylococcales</taxon>
        <taxon>Methylothermaceae</taxon>
        <taxon>Methylomarinovum</taxon>
    </lineage>
</organism>
<evidence type="ECO:0000256" key="5">
    <source>
        <dbReference type="HAMAP-Rule" id="MF_00378"/>
    </source>
</evidence>
<keyword evidence="7" id="KW-0175">Coiled coil</keyword>
<evidence type="ECO:0000256" key="6">
    <source>
        <dbReference type="RuleBase" id="RU004355"/>
    </source>
</evidence>
<evidence type="ECO:0000313" key="11">
    <source>
        <dbReference type="Proteomes" id="UP001321825"/>
    </source>
</evidence>
<dbReference type="PANTHER" id="PTHR30008">
    <property type="entry name" value="EXODEOXYRIBONUCLEASE 7 LARGE SUBUNIT"/>
    <property type="match status" value="1"/>
</dbReference>
<evidence type="ECO:0000313" key="10">
    <source>
        <dbReference type="EMBL" id="BCX80794.1"/>
    </source>
</evidence>
<comment type="subunit">
    <text evidence="5">Heterooligomer composed of large and small subunits.</text>
</comment>
<dbReference type="InterPro" id="IPR020579">
    <property type="entry name" value="Exonuc_VII_lsu_C"/>
</dbReference>
<keyword evidence="11" id="KW-1185">Reference proteome</keyword>
<dbReference type="PANTHER" id="PTHR30008:SF0">
    <property type="entry name" value="EXODEOXYRIBONUCLEASE 7 LARGE SUBUNIT"/>
    <property type="match status" value="1"/>
</dbReference>
<proteinExistence type="inferred from homology"/>
<evidence type="ECO:0000256" key="2">
    <source>
        <dbReference type="ARBA" id="ARBA00022722"/>
    </source>
</evidence>
<dbReference type="Pfam" id="PF02601">
    <property type="entry name" value="Exonuc_VII_L"/>
    <property type="match status" value="1"/>
</dbReference>
<comment type="function">
    <text evidence="5">Bidirectionally degrades single-stranded DNA into large acid-insoluble oligonucleotides, which are then degraded further into small acid-soluble oligonucleotides.</text>
</comment>